<feature type="compositionally biased region" description="Basic and acidic residues" evidence="6">
    <location>
        <begin position="566"/>
        <end position="576"/>
    </location>
</feature>
<dbReference type="AlphaFoldDB" id="A0AAN7H8W4"/>
<dbReference type="GO" id="GO:0022857">
    <property type="term" value="F:transmembrane transporter activity"/>
    <property type="evidence" value="ECO:0007669"/>
    <property type="project" value="InterPro"/>
</dbReference>
<feature type="transmembrane region" description="Helical" evidence="7">
    <location>
        <begin position="540"/>
        <end position="560"/>
    </location>
</feature>
<dbReference type="PANTHER" id="PTHR23501:SF199">
    <property type="entry name" value="MFS EFFLUX TRANSPORTER INPD-RELATED"/>
    <property type="match status" value="1"/>
</dbReference>
<reference evidence="9" key="2">
    <citation type="submission" date="2023-05" db="EMBL/GenBank/DDBJ databases">
        <authorList>
            <consortium name="Lawrence Berkeley National Laboratory"/>
            <person name="Steindorff A."/>
            <person name="Hensen N."/>
            <person name="Bonometti L."/>
            <person name="Westerberg I."/>
            <person name="Brannstrom I.O."/>
            <person name="Guillou S."/>
            <person name="Cros-Aarteil S."/>
            <person name="Calhoun S."/>
            <person name="Haridas S."/>
            <person name="Kuo A."/>
            <person name="Mondo S."/>
            <person name="Pangilinan J."/>
            <person name="Riley R."/>
            <person name="Labutti K."/>
            <person name="Andreopoulos B."/>
            <person name="Lipzen A."/>
            <person name="Chen C."/>
            <person name="Yanf M."/>
            <person name="Daum C."/>
            <person name="Ng V."/>
            <person name="Clum A."/>
            <person name="Ohm R."/>
            <person name="Martin F."/>
            <person name="Silar P."/>
            <person name="Natvig D."/>
            <person name="Lalanne C."/>
            <person name="Gautier V."/>
            <person name="Ament-Velasquez S.L."/>
            <person name="Kruys A."/>
            <person name="Hutchinson M.I."/>
            <person name="Powell A.J."/>
            <person name="Barry K."/>
            <person name="Miller A.N."/>
            <person name="Grigoriev I.V."/>
            <person name="Debuchy R."/>
            <person name="Gladieux P."/>
            <person name="Thoren M.H."/>
            <person name="Johannesson H."/>
        </authorList>
    </citation>
    <scope>NUCLEOTIDE SEQUENCE</scope>
    <source>
        <strain evidence="9">CBS 532.94</strain>
    </source>
</reference>
<evidence type="ECO:0000256" key="5">
    <source>
        <dbReference type="ARBA" id="ARBA00023136"/>
    </source>
</evidence>
<proteinExistence type="predicted"/>
<dbReference type="CDD" id="cd17502">
    <property type="entry name" value="MFS_Azr1_MDR_like"/>
    <property type="match status" value="1"/>
</dbReference>
<dbReference type="InterPro" id="IPR036259">
    <property type="entry name" value="MFS_trans_sf"/>
</dbReference>
<dbReference type="FunFam" id="1.20.1250.20:FF:000196">
    <property type="entry name" value="MFS toxin efflux pump (AflT)"/>
    <property type="match status" value="1"/>
</dbReference>
<feature type="region of interest" description="Disordered" evidence="6">
    <location>
        <begin position="564"/>
        <end position="587"/>
    </location>
</feature>
<dbReference type="Proteomes" id="UP001303760">
    <property type="component" value="Unassembled WGS sequence"/>
</dbReference>
<dbReference type="Gene3D" id="1.20.1720.10">
    <property type="entry name" value="Multidrug resistance protein D"/>
    <property type="match status" value="1"/>
</dbReference>
<dbReference type="EMBL" id="MU860251">
    <property type="protein sequence ID" value="KAK4235622.1"/>
    <property type="molecule type" value="Genomic_DNA"/>
</dbReference>
<feature type="region of interest" description="Disordered" evidence="6">
    <location>
        <begin position="1"/>
        <end position="62"/>
    </location>
</feature>
<name>A0AAN7H8W4_9PEZI</name>
<feature type="transmembrane region" description="Helical" evidence="7">
    <location>
        <begin position="228"/>
        <end position="248"/>
    </location>
</feature>
<evidence type="ECO:0000256" key="2">
    <source>
        <dbReference type="ARBA" id="ARBA00022448"/>
    </source>
</evidence>
<dbReference type="Pfam" id="PF07690">
    <property type="entry name" value="MFS_1"/>
    <property type="match status" value="1"/>
</dbReference>
<feature type="transmembrane region" description="Helical" evidence="7">
    <location>
        <begin position="379"/>
        <end position="399"/>
    </location>
</feature>
<feature type="transmembrane region" description="Helical" evidence="7">
    <location>
        <begin position="110"/>
        <end position="132"/>
    </location>
</feature>
<keyword evidence="3 7" id="KW-0812">Transmembrane</keyword>
<evidence type="ECO:0000313" key="10">
    <source>
        <dbReference type="Proteomes" id="UP001303760"/>
    </source>
</evidence>
<feature type="transmembrane region" description="Helical" evidence="7">
    <location>
        <begin position="301"/>
        <end position="322"/>
    </location>
</feature>
<protein>
    <submittedName>
        <fullName evidence="9">Major facilitator superfamily domain-containing protein</fullName>
    </submittedName>
</protein>
<evidence type="ECO:0000256" key="1">
    <source>
        <dbReference type="ARBA" id="ARBA00004141"/>
    </source>
</evidence>
<feature type="transmembrane region" description="Helical" evidence="7">
    <location>
        <begin position="196"/>
        <end position="216"/>
    </location>
</feature>
<dbReference type="InterPro" id="IPR011701">
    <property type="entry name" value="MFS"/>
</dbReference>
<keyword evidence="2" id="KW-0813">Transport</keyword>
<reference evidence="9" key="1">
    <citation type="journal article" date="2023" name="Mol. Phylogenet. Evol.">
        <title>Genome-scale phylogeny and comparative genomics of the fungal order Sordariales.</title>
        <authorList>
            <person name="Hensen N."/>
            <person name="Bonometti L."/>
            <person name="Westerberg I."/>
            <person name="Brannstrom I.O."/>
            <person name="Guillou S."/>
            <person name="Cros-Aarteil S."/>
            <person name="Calhoun S."/>
            <person name="Haridas S."/>
            <person name="Kuo A."/>
            <person name="Mondo S."/>
            <person name="Pangilinan J."/>
            <person name="Riley R."/>
            <person name="LaButti K."/>
            <person name="Andreopoulos B."/>
            <person name="Lipzen A."/>
            <person name="Chen C."/>
            <person name="Yan M."/>
            <person name="Daum C."/>
            <person name="Ng V."/>
            <person name="Clum A."/>
            <person name="Steindorff A."/>
            <person name="Ohm R.A."/>
            <person name="Martin F."/>
            <person name="Silar P."/>
            <person name="Natvig D.O."/>
            <person name="Lalanne C."/>
            <person name="Gautier V."/>
            <person name="Ament-Velasquez S.L."/>
            <person name="Kruys A."/>
            <person name="Hutchinson M.I."/>
            <person name="Powell A.J."/>
            <person name="Barry K."/>
            <person name="Miller A.N."/>
            <person name="Grigoriev I.V."/>
            <person name="Debuchy R."/>
            <person name="Gladieux P."/>
            <person name="Hiltunen Thoren M."/>
            <person name="Johannesson H."/>
        </authorList>
    </citation>
    <scope>NUCLEOTIDE SEQUENCE</scope>
    <source>
        <strain evidence="9">CBS 532.94</strain>
    </source>
</reference>
<feature type="compositionally biased region" description="Polar residues" evidence="6">
    <location>
        <begin position="1"/>
        <end position="16"/>
    </location>
</feature>
<evidence type="ECO:0000259" key="8">
    <source>
        <dbReference type="PROSITE" id="PS50850"/>
    </source>
</evidence>
<keyword evidence="4 7" id="KW-1133">Transmembrane helix</keyword>
<feature type="transmembrane region" description="Helical" evidence="7">
    <location>
        <begin position="139"/>
        <end position="159"/>
    </location>
</feature>
<gene>
    <name evidence="9" type="ORF">C8A03DRAFT_17659</name>
</gene>
<keyword evidence="10" id="KW-1185">Reference proteome</keyword>
<evidence type="ECO:0000256" key="4">
    <source>
        <dbReference type="ARBA" id="ARBA00022989"/>
    </source>
</evidence>
<comment type="subcellular location">
    <subcellularLocation>
        <location evidence="1">Membrane</location>
        <topology evidence="1">Multi-pass membrane protein</topology>
    </subcellularLocation>
</comment>
<organism evidence="9 10">
    <name type="scientific">Achaetomium macrosporum</name>
    <dbReference type="NCBI Taxonomy" id="79813"/>
    <lineage>
        <taxon>Eukaryota</taxon>
        <taxon>Fungi</taxon>
        <taxon>Dikarya</taxon>
        <taxon>Ascomycota</taxon>
        <taxon>Pezizomycotina</taxon>
        <taxon>Sordariomycetes</taxon>
        <taxon>Sordariomycetidae</taxon>
        <taxon>Sordariales</taxon>
        <taxon>Chaetomiaceae</taxon>
        <taxon>Achaetomium</taxon>
    </lineage>
</organism>
<feature type="domain" description="Major facilitator superfamily (MFS) profile" evidence="8">
    <location>
        <begin position="75"/>
        <end position="563"/>
    </location>
</feature>
<dbReference type="InterPro" id="IPR020846">
    <property type="entry name" value="MFS_dom"/>
</dbReference>
<dbReference type="PANTHER" id="PTHR23501">
    <property type="entry name" value="MAJOR FACILITATOR SUPERFAMILY"/>
    <property type="match status" value="1"/>
</dbReference>
<dbReference type="Gene3D" id="1.20.1250.20">
    <property type="entry name" value="MFS general substrate transporter like domains"/>
    <property type="match status" value="1"/>
</dbReference>
<feature type="transmembrane region" description="Helical" evidence="7">
    <location>
        <begin position="268"/>
        <end position="289"/>
    </location>
</feature>
<feature type="transmembrane region" description="Helical" evidence="7">
    <location>
        <begin position="337"/>
        <end position="359"/>
    </location>
</feature>
<dbReference type="FunFam" id="1.20.1720.10:FF:000012">
    <property type="entry name" value="MFS toxin efflux pump (AflT)"/>
    <property type="match status" value="1"/>
</dbReference>
<evidence type="ECO:0000313" key="9">
    <source>
        <dbReference type="EMBL" id="KAK4235622.1"/>
    </source>
</evidence>
<dbReference type="PROSITE" id="PS50850">
    <property type="entry name" value="MFS"/>
    <property type="match status" value="1"/>
</dbReference>
<evidence type="ECO:0000256" key="6">
    <source>
        <dbReference type="SAM" id="MobiDB-lite"/>
    </source>
</evidence>
<sequence length="587" mass="62307">MEGNTPSSHEPSTTASEIEKERAEPAAKPFADSAEKEQTDPTAPSAAPAEQDGATQQPEADATASYPTGLKLTMIVIALQLAVLCVALDNTIISTAIPRITDEFHALSDVGWYGSAYLLPLSGFQLFFGRLYSICNIKWTFLCALFIFELGSLICAVAPTSTALIVGRAIAGLGSAGLFSGALIILAFNTRLEQRAFFNSVLTAVYGIASIVGPLIGGVFTDHVTWRWCFYINLPIGGATAVVLVFFLRSLPPPAPGNGTWRDTILRFDPLGTLLFTPCVVCVLLALQWGGTTYPWSNGRIIALFVVFGVLLIGFIATQFWAGDNATVPIRIARQRIIACGGFFSFCVGAAFFIMTYYIPIWFQAIRNASATTSGLDMLPMMIANIAAVMIAGAVVAIWGHYVPFMYGLVVFGSVGAGLLTTWTVDTSTGKWIGYQILFGAGIGMGMQQTLIAAQSVLSLADVPTGTALMQFSQMFGGSLFVSVAQNIFTTRLSSGLSGIAGVDAATVVSTGATQITSLFHDPSILRTVRIVYNDALMKAFLVALIMNCLSLLGTVGMGFRTLKSGKPEEKPEDGAGRANSEPTASS</sequence>
<evidence type="ECO:0000256" key="7">
    <source>
        <dbReference type="SAM" id="Phobius"/>
    </source>
</evidence>
<feature type="transmembrane region" description="Helical" evidence="7">
    <location>
        <begin position="406"/>
        <end position="425"/>
    </location>
</feature>
<dbReference type="SUPFAM" id="SSF103473">
    <property type="entry name" value="MFS general substrate transporter"/>
    <property type="match status" value="1"/>
</dbReference>
<feature type="transmembrane region" description="Helical" evidence="7">
    <location>
        <begin position="75"/>
        <end position="98"/>
    </location>
</feature>
<comment type="caution">
    <text evidence="9">The sequence shown here is derived from an EMBL/GenBank/DDBJ whole genome shotgun (WGS) entry which is preliminary data.</text>
</comment>
<dbReference type="GO" id="GO:0005886">
    <property type="term" value="C:plasma membrane"/>
    <property type="evidence" value="ECO:0007669"/>
    <property type="project" value="TreeGrafter"/>
</dbReference>
<evidence type="ECO:0000256" key="3">
    <source>
        <dbReference type="ARBA" id="ARBA00022692"/>
    </source>
</evidence>
<feature type="transmembrane region" description="Helical" evidence="7">
    <location>
        <begin position="165"/>
        <end position="189"/>
    </location>
</feature>
<feature type="transmembrane region" description="Helical" evidence="7">
    <location>
        <begin position="437"/>
        <end position="461"/>
    </location>
</feature>
<accession>A0AAN7H8W4</accession>
<keyword evidence="5 7" id="KW-0472">Membrane</keyword>